<evidence type="ECO:0000259" key="3">
    <source>
        <dbReference type="Pfam" id="PF08652"/>
    </source>
</evidence>
<dbReference type="GO" id="GO:0046872">
    <property type="term" value="F:metal ion binding"/>
    <property type="evidence" value="ECO:0007669"/>
    <property type="project" value="UniProtKB-KW"/>
</dbReference>
<dbReference type="GO" id="GO:0003723">
    <property type="term" value="F:RNA binding"/>
    <property type="evidence" value="ECO:0007669"/>
    <property type="project" value="UniProtKB-KW"/>
</dbReference>
<dbReference type="EC" id="3.6.1.-" evidence="2"/>
<accession>A0A0N5C0M9</accession>
<keyword evidence="2" id="KW-0694">RNA-binding</keyword>
<evidence type="ECO:0000256" key="1">
    <source>
        <dbReference type="ARBA" id="ARBA00006562"/>
    </source>
</evidence>
<protein>
    <recommendedName>
        <fullName evidence="2">Decapping nuclease</fullName>
        <ecNumber evidence="2">3.6.1.-</ecNumber>
    </recommendedName>
</protein>
<keyword evidence="2" id="KW-0540">Nuclease</keyword>
<dbReference type="STRING" id="174720.A0A0N5C0M9"/>
<dbReference type="Proteomes" id="UP000046392">
    <property type="component" value="Unplaced"/>
</dbReference>
<proteinExistence type="inferred from homology"/>
<dbReference type="GO" id="GO:0000166">
    <property type="term" value="F:nucleotide binding"/>
    <property type="evidence" value="ECO:0007669"/>
    <property type="project" value="UniProtKB-KW"/>
</dbReference>
<keyword evidence="4" id="KW-1185">Reference proteome</keyword>
<feature type="domain" description="RAI1-like" evidence="3">
    <location>
        <begin position="13"/>
        <end position="310"/>
    </location>
</feature>
<evidence type="ECO:0000313" key="4">
    <source>
        <dbReference type="Proteomes" id="UP000046392"/>
    </source>
</evidence>
<evidence type="ECO:0000256" key="2">
    <source>
        <dbReference type="RuleBase" id="RU367113"/>
    </source>
</evidence>
<comment type="function">
    <text evidence="2">Decapping enzyme for NAD-capped RNAs: specifically hydrolyzes the nicotinamide adenine dinucleotide (NAD) cap from a subset of RNAs by removing the entire NAD moiety from the 5'-end of an NAD-capped RNA.</text>
</comment>
<comment type="subcellular location">
    <subcellularLocation>
        <location evidence="2">Nucleus</location>
    </subcellularLocation>
</comment>
<keyword evidence="2" id="KW-0378">Hydrolase</keyword>
<dbReference type="GO" id="GO:0034353">
    <property type="term" value="F:mRNA 5'-diphosphatase activity"/>
    <property type="evidence" value="ECO:0007669"/>
    <property type="project" value="TreeGrafter"/>
</dbReference>
<dbReference type="GO" id="GO:0005634">
    <property type="term" value="C:nucleus"/>
    <property type="evidence" value="ECO:0007669"/>
    <property type="project" value="UniProtKB-SubCell"/>
</dbReference>
<dbReference type="PANTHER" id="PTHR12395">
    <property type="entry name" value="DOM-3 RELATED"/>
    <property type="match status" value="1"/>
</dbReference>
<sequence>MDTFTLFHHLVSEPKKIAAFSFDKNGDVMNNETENQVFLNKSVLTKENVNIDLKKHFEYYEHKVEECKVFFRSNMLLDFYKRGDKKLKKGLMGSDFFITRGTLSALAGGKGQTSLTSWAFVLDGVIIIACDKSLNPETSTIQNYSGLYFETTITSKDGDETENLDRHANNWEQYKEVYSVDVFLTNGETVRVAYSCEIDAFDKRTMKPLEIKTQYLKNTQFMGGKIFGYKKSVNVCLQCMLGNIHEVVVGYKDDDNVVCKIKKYPVKDILKPSCIANAVEKCCHQLGNRLEHIKKLFLGKKNEGCFKIETFDYSEEFSATYYPEIVPEVKRLFTKEFCDTFF</sequence>
<dbReference type="GO" id="GO:0004518">
    <property type="term" value="F:nuclease activity"/>
    <property type="evidence" value="ECO:0007669"/>
    <property type="project" value="UniProtKB-KW"/>
</dbReference>
<dbReference type="AlphaFoldDB" id="A0A0N5C0M9"/>
<keyword evidence="2" id="KW-0547">Nucleotide-binding</keyword>
<dbReference type="Pfam" id="PF08652">
    <property type="entry name" value="RAI1"/>
    <property type="match status" value="1"/>
</dbReference>
<dbReference type="PANTHER" id="PTHR12395:SF9">
    <property type="entry name" value="DECAPPING AND EXORIBONUCLEASE PROTEIN"/>
    <property type="match status" value="1"/>
</dbReference>
<dbReference type="InterPro" id="IPR013961">
    <property type="entry name" value="RAI1"/>
</dbReference>
<comment type="cofactor">
    <cofactor evidence="2">
        <name>a divalent metal cation</name>
        <dbReference type="ChEBI" id="CHEBI:60240"/>
    </cofactor>
</comment>
<comment type="similarity">
    <text evidence="1 2">Belongs to the DXO/Dom3Z family.</text>
</comment>
<keyword evidence="2" id="KW-0539">Nucleus</keyword>
<dbReference type="GO" id="GO:0005829">
    <property type="term" value="C:cytosol"/>
    <property type="evidence" value="ECO:0007669"/>
    <property type="project" value="TreeGrafter"/>
</dbReference>
<evidence type="ECO:0000313" key="5">
    <source>
        <dbReference type="WBParaSite" id="SPAL_0001155700.1"/>
    </source>
</evidence>
<reference evidence="5" key="1">
    <citation type="submission" date="2017-02" db="UniProtKB">
        <authorList>
            <consortium name="WormBaseParasite"/>
        </authorList>
    </citation>
    <scope>IDENTIFICATION</scope>
</reference>
<dbReference type="GO" id="GO:0000956">
    <property type="term" value="P:nuclear-transcribed mRNA catabolic process"/>
    <property type="evidence" value="ECO:0007669"/>
    <property type="project" value="TreeGrafter"/>
</dbReference>
<name>A0A0N5C0M9_STREA</name>
<organism evidence="4 5">
    <name type="scientific">Strongyloides papillosus</name>
    <name type="common">Intestinal threadworm</name>
    <dbReference type="NCBI Taxonomy" id="174720"/>
    <lineage>
        <taxon>Eukaryota</taxon>
        <taxon>Metazoa</taxon>
        <taxon>Ecdysozoa</taxon>
        <taxon>Nematoda</taxon>
        <taxon>Chromadorea</taxon>
        <taxon>Rhabditida</taxon>
        <taxon>Tylenchina</taxon>
        <taxon>Panagrolaimomorpha</taxon>
        <taxon>Strongyloidoidea</taxon>
        <taxon>Strongyloididae</taxon>
        <taxon>Strongyloides</taxon>
    </lineage>
</organism>
<dbReference type="InterPro" id="IPR039039">
    <property type="entry name" value="RAI1-like_fam"/>
</dbReference>
<keyword evidence="2" id="KW-0479">Metal-binding</keyword>
<dbReference type="WBParaSite" id="SPAL_0001155700.1">
    <property type="protein sequence ID" value="SPAL_0001155700.1"/>
    <property type="gene ID" value="SPAL_0001155700"/>
</dbReference>
<dbReference type="GO" id="GO:0110155">
    <property type="term" value="P:NAD-cap decapping"/>
    <property type="evidence" value="ECO:0007669"/>
    <property type="project" value="TreeGrafter"/>
</dbReference>